<dbReference type="RefSeq" id="WP_049725918.1">
    <property type="nucleotide sequence ID" value="NZ_CP012154.1"/>
</dbReference>
<keyword evidence="2" id="KW-1185">Reference proteome</keyword>
<sequence>MLTMRLSIPLLLTSALLSSPAFPETTVGLDEPSARFAEVLQAYADVYGFSGALRVARGETVLSESAVGLADRSFTVPFTPGTRNSINSISKVFTVAAAMRLVERGALDLDLAVSHYLPDLGAPWQERVTVRQLLAHRSGLPREAGLDASDERELEAIMPTVAALPLVSEPGERYAYSNAGVALLGRVLEVASGLDLPELIEDEVLSPLDLNDTGMYRGRQLVERQARPYRMGAAGVVHAQRSKTLGESAGGGLYSTVADLHRFVRALRQPGYLQQASLDTMFAPASGELGSDYEALGWSIKYFGEERLWFAAGSGYGTKSVILYSPVTEEFIGLVSNWGNTPILDLLRDVYLSLKGQDVRLPSRDQLASVEEFRARLGLYRFDEEQLRQTLQVADGLVRLHSVDGKLFMDDELMARGEGGALRLTYTDELQIRFEDDAMWLEINGQRLRGERVERRPRIP</sequence>
<dbReference type="KEGG" id="wma:WM2015_1983"/>
<dbReference type="Pfam" id="PF00144">
    <property type="entry name" value="Beta-lactamase"/>
    <property type="match status" value="1"/>
</dbReference>
<dbReference type="PANTHER" id="PTHR43283">
    <property type="entry name" value="BETA-LACTAMASE-RELATED"/>
    <property type="match status" value="1"/>
</dbReference>
<protein>
    <submittedName>
        <fullName evidence="1">Uncharacterized protein</fullName>
    </submittedName>
</protein>
<dbReference type="SUPFAM" id="SSF56601">
    <property type="entry name" value="beta-lactamase/transpeptidase-like"/>
    <property type="match status" value="1"/>
</dbReference>
<evidence type="ECO:0000313" key="1">
    <source>
        <dbReference type="EMBL" id="AKS42349.1"/>
    </source>
</evidence>
<dbReference type="InterPro" id="IPR012338">
    <property type="entry name" value="Beta-lactam/transpept-like"/>
</dbReference>
<accession>A0A0K0XXC3</accession>
<dbReference type="Gene3D" id="3.40.710.10">
    <property type="entry name" value="DD-peptidase/beta-lactamase superfamily"/>
    <property type="match status" value="1"/>
</dbReference>
<dbReference type="InterPro" id="IPR001466">
    <property type="entry name" value="Beta-lactam-related"/>
</dbReference>
<dbReference type="EMBL" id="CP012154">
    <property type="protein sequence ID" value="AKS42349.1"/>
    <property type="molecule type" value="Genomic_DNA"/>
</dbReference>
<dbReference type="Proteomes" id="UP000066624">
    <property type="component" value="Chromosome"/>
</dbReference>
<dbReference type="AlphaFoldDB" id="A0A0K0XXC3"/>
<organism evidence="1 2">
    <name type="scientific">Wenzhouxiangella marina</name>
    <dbReference type="NCBI Taxonomy" id="1579979"/>
    <lineage>
        <taxon>Bacteria</taxon>
        <taxon>Pseudomonadati</taxon>
        <taxon>Pseudomonadota</taxon>
        <taxon>Gammaproteobacteria</taxon>
        <taxon>Chromatiales</taxon>
        <taxon>Wenzhouxiangellaceae</taxon>
        <taxon>Wenzhouxiangella</taxon>
    </lineage>
</organism>
<name>A0A0K0XXC3_9GAMM</name>
<evidence type="ECO:0000313" key="2">
    <source>
        <dbReference type="Proteomes" id="UP000066624"/>
    </source>
</evidence>
<reference evidence="1 2" key="1">
    <citation type="submission" date="2015-07" db="EMBL/GenBank/DDBJ databases">
        <authorList>
            <person name="Noorani M."/>
        </authorList>
    </citation>
    <scope>NUCLEOTIDE SEQUENCE [LARGE SCALE GENOMIC DNA]</scope>
    <source>
        <strain evidence="1 2">KCTC 42284</strain>
    </source>
</reference>
<gene>
    <name evidence="1" type="ORF">WM2015_1983</name>
</gene>
<dbReference type="InterPro" id="IPR050789">
    <property type="entry name" value="Diverse_Enzym_Activities"/>
</dbReference>
<dbReference type="PANTHER" id="PTHR43283:SF3">
    <property type="entry name" value="BETA-LACTAMASE FAMILY PROTEIN (AFU_ORTHOLOGUE AFUA_5G07500)"/>
    <property type="match status" value="1"/>
</dbReference>
<proteinExistence type="predicted"/>